<dbReference type="Proteomes" id="UP001210925">
    <property type="component" value="Unassembled WGS sequence"/>
</dbReference>
<organism evidence="1 2">
    <name type="scientific">Boothiomyces macroporosus</name>
    <dbReference type="NCBI Taxonomy" id="261099"/>
    <lineage>
        <taxon>Eukaryota</taxon>
        <taxon>Fungi</taxon>
        <taxon>Fungi incertae sedis</taxon>
        <taxon>Chytridiomycota</taxon>
        <taxon>Chytridiomycota incertae sedis</taxon>
        <taxon>Chytridiomycetes</taxon>
        <taxon>Rhizophydiales</taxon>
        <taxon>Terramycetaceae</taxon>
        <taxon>Boothiomyces</taxon>
    </lineage>
</organism>
<comment type="caution">
    <text evidence="1">The sequence shown here is derived from an EMBL/GenBank/DDBJ whole genome shotgun (WGS) entry which is preliminary data.</text>
</comment>
<accession>A0AAD5YAG3</accession>
<evidence type="ECO:0000313" key="1">
    <source>
        <dbReference type="EMBL" id="KAJ3260870.1"/>
    </source>
</evidence>
<proteinExistence type="predicted"/>
<sequence>MSKYCANIFKHKPNIPDVHWLILGQNTVAIGSKANFDFDEFKAKALKNIKAFDGLYAGSLYGDFNPIRMEKLYPSEPVWMVQFSHDDQDVLYYGLYIGEGDALNVGLLARSNRDMDAKSSLIVASSQD</sequence>
<reference evidence="1" key="1">
    <citation type="submission" date="2020-05" db="EMBL/GenBank/DDBJ databases">
        <title>Phylogenomic resolution of chytrid fungi.</title>
        <authorList>
            <person name="Stajich J.E."/>
            <person name="Amses K."/>
            <person name="Simmons R."/>
            <person name="Seto K."/>
            <person name="Myers J."/>
            <person name="Bonds A."/>
            <person name="Quandt C.A."/>
            <person name="Barry K."/>
            <person name="Liu P."/>
            <person name="Grigoriev I."/>
            <person name="Longcore J.E."/>
            <person name="James T.Y."/>
        </authorList>
    </citation>
    <scope>NUCLEOTIDE SEQUENCE</scope>
    <source>
        <strain evidence="1">PLAUS21</strain>
    </source>
</reference>
<evidence type="ECO:0000313" key="2">
    <source>
        <dbReference type="Proteomes" id="UP001210925"/>
    </source>
</evidence>
<dbReference type="EMBL" id="JADGKB010000009">
    <property type="protein sequence ID" value="KAJ3260870.1"/>
    <property type="molecule type" value="Genomic_DNA"/>
</dbReference>
<name>A0AAD5YAG3_9FUNG</name>
<keyword evidence="2" id="KW-1185">Reference proteome</keyword>
<gene>
    <name evidence="1" type="ORF">HK103_007433</name>
</gene>
<protein>
    <submittedName>
        <fullName evidence="1">Uncharacterized protein</fullName>
    </submittedName>
</protein>
<dbReference type="AlphaFoldDB" id="A0AAD5YAG3"/>